<keyword evidence="1" id="KW-0472">Membrane</keyword>
<evidence type="ECO:0000313" key="2">
    <source>
        <dbReference type="EMBL" id="MBB6674100.1"/>
    </source>
</evidence>
<organism evidence="2 3">
    <name type="scientific">Cohnella nanjingensis</name>
    <dbReference type="NCBI Taxonomy" id="1387779"/>
    <lineage>
        <taxon>Bacteria</taxon>
        <taxon>Bacillati</taxon>
        <taxon>Bacillota</taxon>
        <taxon>Bacilli</taxon>
        <taxon>Bacillales</taxon>
        <taxon>Paenibacillaceae</taxon>
        <taxon>Cohnella</taxon>
    </lineage>
</organism>
<name>A0A7X0RXC5_9BACL</name>
<sequence>MKWLVLVHILSAILGVGPVFFSHVLLGPRQSANELRHSIRLFKTLELFPKIGGSLAVLTGLALVFIGDYGRFMQLWIFGSLVLYILIQIIVIGFVAPAAKQLSTWLNDPSNRKADALPPEQQAFWMRANKLFWMASTLGTLLFAFMIMKPVIGG</sequence>
<dbReference type="Proteomes" id="UP000547209">
    <property type="component" value="Unassembled WGS sequence"/>
</dbReference>
<evidence type="ECO:0000256" key="1">
    <source>
        <dbReference type="SAM" id="Phobius"/>
    </source>
</evidence>
<dbReference type="AlphaFoldDB" id="A0A7X0RXC5"/>
<comment type="caution">
    <text evidence="2">The sequence shown here is derived from an EMBL/GenBank/DDBJ whole genome shotgun (WGS) entry which is preliminary data.</text>
</comment>
<dbReference type="EMBL" id="JACJVP010000044">
    <property type="protein sequence ID" value="MBB6674100.1"/>
    <property type="molecule type" value="Genomic_DNA"/>
</dbReference>
<dbReference type="InterPro" id="IPR018729">
    <property type="entry name" value="DUF2269_transmembrane"/>
</dbReference>
<keyword evidence="1" id="KW-1133">Transmembrane helix</keyword>
<dbReference type="RefSeq" id="WP_185671963.1">
    <property type="nucleotide sequence ID" value="NZ_JACJVP010000044.1"/>
</dbReference>
<evidence type="ECO:0000313" key="3">
    <source>
        <dbReference type="Proteomes" id="UP000547209"/>
    </source>
</evidence>
<protein>
    <submittedName>
        <fullName evidence="2">DUF2269 family protein</fullName>
    </submittedName>
</protein>
<proteinExistence type="predicted"/>
<accession>A0A7X0RXC5</accession>
<dbReference type="Pfam" id="PF10027">
    <property type="entry name" value="DUF2269"/>
    <property type="match status" value="1"/>
</dbReference>
<feature type="transmembrane region" description="Helical" evidence="1">
    <location>
        <begin position="73"/>
        <end position="96"/>
    </location>
</feature>
<keyword evidence="1" id="KW-0812">Transmembrane</keyword>
<feature type="transmembrane region" description="Helical" evidence="1">
    <location>
        <begin position="6"/>
        <end position="26"/>
    </location>
</feature>
<keyword evidence="3" id="KW-1185">Reference proteome</keyword>
<gene>
    <name evidence="2" type="ORF">H7C19_25800</name>
</gene>
<reference evidence="2 3" key="1">
    <citation type="submission" date="2020-08" db="EMBL/GenBank/DDBJ databases">
        <title>Cohnella phylogeny.</title>
        <authorList>
            <person name="Dunlap C."/>
        </authorList>
    </citation>
    <scope>NUCLEOTIDE SEQUENCE [LARGE SCALE GENOMIC DNA]</scope>
    <source>
        <strain evidence="2 3">DSM 28246</strain>
    </source>
</reference>
<feature type="transmembrane region" description="Helical" evidence="1">
    <location>
        <begin position="47"/>
        <end position="67"/>
    </location>
</feature>
<feature type="transmembrane region" description="Helical" evidence="1">
    <location>
        <begin position="131"/>
        <end position="152"/>
    </location>
</feature>